<reference evidence="2" key="1">
    <citation type="submission" date="2022-10" db="EMBL/GenBank/DDBJ databases">
        <authorList>
            <person name="Chen Y."/>
            <person name="Dougan E. K."/>
            <person name="Chan C."/>
            <person name="Rhodes N."/>
            <person name="Thang M."/>
        </authorList>
    </citation>
    <scope>NUCLEOTIDE SEQUENCE</scope>
</reference>
<comment type="caution">
    <text evidence="2">The sequence shown here is derived from an EMBL/GenBank/DDBJ whole genome shotgun (WGS) entry which is preliminary data.</text>
</comment>
<feature type="signal peptide" evidence="1">
    <location>
        <begin position="1"/>
        <end position="18"/>
    </location>
</feature>
<feature type="chain" id="PRO_5043271094" evidence="1">
    <location>
        <begin position="19"/>
        <end position="248"/>
    </location>
</feature>
<proteinExistence type="predicted"/>
<evidence type="ECO:0000313" key="4">
    <source>
        <dbReference type="EMBL" id="CAL4791242.1"/>
    </source>
</evidence>
<accession>A0A9P1D6N0</accession>
<dbReference type="EMBL" id="CAMXCT020003335">
    <property type="protein sequence ID" value="CAL1157305.1"/>
    <property type="molecule type" value="Genomic_DNA"/>
</dbReference>
<reference evidence="3" key="2">
    <citation type="submission" date="2024-04" db="EMBL/GenBank/DDBJ databases">
        <authorList>
            <person name="Chen Y."/>
            <person name="Shah S."/>
            <person name="Dougan E. K."/>
            <person name="Thang M."/>
            <person name="Chan C."/>
        </authorList>
    </citation>
    <scope>NUCLEOTIDE SEQUENCE [LARGE SCALE GENOMIC DNA]</scope>
</reference>
<sequence length="248" mass="27247">MALRSVLFACLILASVEASFNMNKIPDGCLHLAMYNWTCDESNPTFDYNSAFAKVHFACQGKWTCELEAQERREASSEATAKALQSLKLSVQAGEDDEGMPIRRAAPISVLQSKAKQSIVLFAVPQGKERLITDVLLSMRIEAKEFSERNVLVVPAIVDVSAKKLVELPPNIRDAKLIRQGAIALPLNEAEDAWGVTLAAEFEEAQLQGTDEVLQIGLALILGRDGSILRRGFGRPSWKVVFSETDTL</sequence>
<name>A0A9P1D6N0_9DINO</name>
<dbReference type="AlphaFoldDB" id="A0A9P1D6N0"/>
<gene>
    <name evidence="2" type="ORF">C1SCF055_LOCUS29754</name>
</gene>
<dbReference type="OrthoDB" id="5130at2759"/>
<evidence type="ECO:0000313" key="5">
    <source>
        <dbReference type="Proteomes" id="UP001152797"/>
    </source>
</evidence>
<evidence type="ECO:0000313" key="2">
    <source>
        <dbReference type="EMBL" id="CAI4003930.1"/>
    </source>
</evidence>
<organism evidence="2">
    <name type="scientific">Cladocopium goreaui</name>
    <dbReference type="NCBI Taxonomy" id="2562237"/>
    <lineage>
        <taxon>Eukaryota</taxon>
        <taxon>Sar</taxon>
        <taxon>Alveolata</taxon>
        <taxon>Dinophyceae</taxon>
        <taxon>Suessiales</taxon>
        <taxon>Symbiodiniaceae</taxon>
        <taxon>Cladocopium</taxon>
    </lineage>
</organism>
<dbReference type="EMBL" id="CAMXCT010003335">
    <property type="protein sequence ID" value="CAI4003930.1"/>
    <property type="molecule type" value="Genomic_DNA"/>
</dbReference>
<dbReference type="Proteomes" id="UP001152797">
    <property type="component" value="Unassembled WGS sequence"/>
</dbReference>
<evidence type="ECO:0000256" key="1">
    <source>
        <dbReference type="SAM" id="SignalP"/>
    </source>
</evidence>
<dbReference type="EMBL" id="CAMXCT030003335">
    <property type="protein sequence ID" value="CAL4791242.1"/>
    <property type="molecule type" value="Genomic_DNA"/>
</dbReference>
<protein>
    <submittedName>
        <fullName evidence="4">Peptidoglycan binding-like domain-containing protein</fullName>
    </submittedName>
</protein>
<keyword evidence="1" id="KW-0732">Signal</keyword>
<evidence type="ECO:0000313" key="3">
    <source>
        <dbReference type="EMBL" id="CAL1157305.1"/>
    </source>
</evidence>
<keyword evidence="5" id="KW-1185">Reference proteome</keyword>